<dbReference type="InterPro" id="IPR036388">
    <property type="entry name" value="WH-like_DNA-bd_sf"/>
</dbReference>
<organism evidence="5 6">
    <name type="scientific">Saccharopolyspora oryzae</name>
    <dbReference type="NCBI Taxonomy" id="2997343"/>
    <lineage>
        <taxon>Bacteria</taxon>
        <taxon>Bacillati</taxon>
        <taxon>Actinomycetota</taxon>
        <taxon>Actinomycetes</taxon>
        <taxon>Pseudonocardiales</taxon>
        <taxon>Pseudonocardiaceae</taxon>
        <taxon>Saccharopolyspora</taxon>
    </lineage>
</organism>
<keyword evidence="6" id="KW-1185">Reference proteome</keyword>
<dbReference type="InterPro" id="IPR008920">
    <property type="entry name" value="TF_FadR/GntR_C"/>
</dbReference>
<evidence type="ECO:0000259" key="4">
    <source>
        <dbReference type="PROSITE" id="PS50949"/>
    </source>
</evidence>
<dbReference type="InterPro" id="IPR036390">
    <property type="entry name" value="WH_DNA-bd_sf"/>
</dbReference>
<keyword evidence="1" id="KW-0805">Transcription regulation</keyword>
<dbReference type="Pfam" id="PF00392">
    <property type="entry name" value="GntR"/>
    <property type="match status" value="1"/>
</dbReference>
<dbReference type="Gene3D" id="1.20.120.530">
    <property type="entry name" value="GntR ligand-binding domain-like"/>
    <property type="match status" value="1"/>
</dbReference>
<keyword evidence="3" id="KW-0804">Transcription</keyword>
<keyword evidence="2" id="KW-0238">DNA-binding</keyword>
<evidence type="ECO:0000313" key="5">
    <source>
        <dbReference type="EMBL" id="MDA3628329.1"/>
    </source>
</evidence>
<dbReference type="PROSITE" id="PS50949">
    <property type="entry name" value="HTH_GNTR"/>
    <property type="match status" value="1"/>
</dbReference>
<evidence type="ECO:0000313" key="6">
    <source>
        <dbReference type="Proteomes" id="UP001210380"/>
    </source>
</evidence>
<evidence type="ECO:0000256" key="1">
    <source>
        <dbReference type="ARBA" id="ARBA00023015"/>
    </source>
</evidence>
<dbReference type="SUPFAM" id="SSF48008">
    <property type="entry name" value="GntR ligand-binding domain-like"/>
    <property type="match status" value="1"/>
</dbReference>
<dbReference type="EMBL" id="JAQGLA010000043">
    <property type="protein sequence ID" value="MDA3628329.1"/>
    <property type="molecule type" value="Genomic_DNA"/>
</dbReference>
<proteinExistence type="predicted"/>
<name>A0ABT4V4K4_9PSEU</name>
<comment type="caution">
    <text evidence="5">The sequence shown here is derived from an EMBL/GenBank/DDBJ whole genome shotgun (WGS) entry which is preliminary data.</text>
</comment>
<dbReference type="InterPro" id="IPR011711">
    <property type="entry name" value="GntR_C"/>
</dbReference>
<feature type="domain" description="HTH gntR-type" evidence="4">
    <location>
        <begin position="12"/>
        <end position="79"/>
    </location>
</feature>
<accession>A0ABT4V4K4</accession>
<dbReference type="RefSeq" id="WP_270951155.1">
    <property type="nucleotide sequence ID" value="NZ_JAQGLA010000043.1"/>
</dbReference>
<evidence type="ECO:0000256" key="3">
    <source>
        <dbReference type="ARBA" id="ARBA00023163"/>
    </source>
</evidence>
<dbReference type="InterPro" id="IPR000524">
    <property type="entry name" value="Tscrpt_reg_HTH_GntR"/>
</dbReference>
<dbReference type="SUPFAM" id="SSF46785">
    <property type="entry name" value="Winged helix' DNA-binding domain"/>
    <property type="match status" value="1"/>
</dbReference>
<dbReference type="PANTHER" id="PTHR43537">
    <property type="entry name" value="TRANSCRIPTIONAL REGULATOR, GNTR FAMILY"/>
    <property type="match status" value="1"/>
</dbReference>
<dbReference type="CDD" id="cd07377">
    <property type="entry name" value="WHTH_GntR"/>
    <property type="match status" value="1"/>
</dbReference>
<gene>
    <name evidence="5" type="ORF">OU415_23055</name>
</gene>
<dbReference type="PANTHER" id="PTHR43537:SF49">
    <property type="entry name" value="TRANSCRIPTIONAL REGULATORY PROTEIN"/>
    <property type="match status" value="1"/>
</dbReference>
<dbReference type="Proteomes" id="UP001210380">
    <property type="component" value="Unassembled WGS sequence"/>
</dbReference>
<protein>
    <submittedName>
        <fullName evidence="5">GntR family transcriptional regulator</fullName>
    </submittedName>
</protein>
<evidence type="ECO:0000256" key="2">
    <source>
        <dbReference type="ARBA" id="ARBA00023125"/>
    </source>
</evidence>
<dbReference type="Pfam" id="PF07729">
    <property type="entry name" value="FCD"/>
    <property type="match status" value="1"/>
</dbReference>
<dbReference type="SMART" id="SM00345">
    <property type="entry name" value="HTH_GNTR"/>
    <property type="match status" value="1"/>
</dbReference>
<dbReference type="Gene3D" id="1.10.10.10">
    <property type="entry name" value="Winged helix-like DNA-binding domain superfamily/Winged helix DNA-binding domain"/>
    <property type="match status" value="1"/>
</dbReference>
<sequence>MPSTAGAQQQALSKSEKVYQELHARILSGRYASGYRLVLDQIARDFGTSPVPVREAVRRLEAEGLVTFTRNVGAQVAGINTSDYANAMQTLAYLEGAATSLAAPHVTPKQLEDAASFNAEMREMCEGTLDPVRFTELNHRFHWVLCENCPNQHLLDLLHREWQRMSGIRRSSFTFVPSRTMSSVDEHDRIIALIRADASQQEIERVSRDHKLRTMTEYVTSRPDSA</sequence>
<dbReference type="SMART" id="SM00895">
    <property type="entry name" value="FCD"/>
    <property type="match status" value="1"/>
</dbReference>
<reference evidence="5 6" key="1">
    <citation type="submission" date="2022-11" db="EMBL/GenBank/DDBJ databases">
        <title>Draft genome sequence of Saccharopolyspora sp. WRP15-2 isolated from rhizosphere soils of wild rice in Thailand.</title>
        <authorList>
            <person name="Duangmal K."/>
            <person name="Kammanee S."/>
            <person name="Muangham S."/>
        </authorList>
    </citation>
    <scope>NUCLEOTIDE SEQUENCE [LARGE SCALE GENOMIC DNA]</scope>
    <source>
        <strain evidence="5 6">WRP15-2</strain>
    </source>
</reference>